<organism evidence="2 3">
    <name type="scientific">Stutzerimonas tarimensis</name>
    <dbReference type="NCBI Taxonomy" id="1507735"/>
    <lineage>
        <taxon>Bacteria</taxon>
        <taxon>Pseudomonadati</taxon>
        <taxon>Pseudomonadota</taxon>
        <taxon>Gammaproteobacteria</taxon>
        <taxon>Pseudomonadales</taxon>
        <taxon>Pseudomonadaceae</taxon>
        <taxon>Stutzerimonas</taxon>
    </lineage>
</organism>
<reference evidence="3" key="1">
    <citation type="journal article" date="2019" name="Int. J. Syst. Evol. Microbiol.">
        <title>The Global Catalogue of Microorganisms (GCM) 10K type strain sequencing project: providing services to taxonomists for standard genome sequencing and annotation.</title>
        <authorList>
            <consortium name="The Broad Institute Genomics Platform"/>
            <consortium name="The Broad Institute Genome Sequencing Center for Infectious Disease"/>
            <person name="Wu L."/>
            <person name="Ma J."/>
        </authorList>
    </citation>
    <scope>NUCLEOTIDE SEQUENCE [LARGE SCALE GENOMIC DNA]</scope>
    <source>
        <strain evidence="3">KCTC 42447</strain>
    </source>
</reference>
<comment type="caution">
    <text evidence="2">The sequence shown here is derived from an EMBL/GenBank/DDBJ whole genome shotgun (WGS) entry which is preliminary data.</text>
</comment>
<dbReference type="Proteomes" id="UP001595630">
    <property type="component" value="Unassembled WGS sequence"/>
</dbReference>
<dbReference type="InterPro" id="IPR025309">
    <property type="entry name" value="KTSC_dom"/>
</dbReference>
<evidence type="ECO:0000259" key="1">
    <source>
        <dbReference type="Pfam" id="PF13619"/>
    </source>
</evidence>
<evidence type="ECO:0000313" key="2">
    <source>
        <dbReference type="EMBL" id="MFC3608012.1"/>
    </source>
</evidence>
<keyword evidence="3" id="KW-1185">Reference proteome</keyword>
<dbReference type="RefSeq" id="WP_386364177.1">
    <property type="nucleotide sequence ID" value="NZ_JBHRXZ010000022.1"/>
</dbReference>
<dbReference type="Pfam" id="PF13619">
    <property type="entry name" value="KTSC"/>
    <property type="match status" value="1"/>
</dbReference>
<evidence type="ECO:0000313" key="3">
    <source>
        <dbReference type="Proteomes" id="UP001595630"/>
    </source>
</evidence>
<accession>A0ABV7T5Z8</accession>
<feature type="domain" description="KTSC" evidence="1">
    <location>
        <begin position="7"/>
        <end position="62"/>
    </location>
</feature>
<gene>
    <name evidence="2" type="ORF">ACFOMF_09510</name>
</gene>
<dbReference type="EMBL" id="JBHRXZ010000022">
    <property type="protein sequence ID" value="MFC3608012.1"/>
    <property type="molecule type" value="Genomic_DNA"/>
</dbReference>
<name>A0ABV7T5Z8_9GAMM</name>
<protein>
    <submittedName>
        <fullName evidence="2">KTSC domain-containing protein</fullName>
    </submittedName>
</protein>
<sequence length="71" mass="8206">MNRALINSSSIRALGYDPETHLLEIEFHSGSVYCYEQVPEQLVLNLLQAESPGGYFNRIFKPCQFPYRQLL</sequence>
<proteinExistence type="predicted"/>